<reference evidence="2" key="2">
    <citation type="submission" date="2023-05" db="EMBL/GenBank/DDBJ databases">
        <authorList>
            <consortium name="Lawrence Berkeley National Laboratory"/>
            <person name="Steindorff A."/>
            <person name="Hensen N."/>
            <person name="Bonometti L."/>
            <person name="Westerberg I."/>
            <person name="Brannstrom I.O."/>
            <person name="Guillou S."/>
            <person name="Cros-Aarteil S."/>
            <person name="Calhoun S."/>
            <person name="Haridas S."/>
            <person name="Kuo A."/>
            <person name="Mondo S."/>
            <person name="Pangilinan J."/>
            <person name="Riley R."/>
            <person name="Labutti K."/>
            <person name="Andreopoulos B."/>
            <person name="Lipzen A."/>
            <person name="Chen C."/>
            <person name="Yanf M."/>
            <person name="Daum C."/>
            <person name="Ng V."/>
            <person name="Clum A."/>
            <person name="Ohm R."/>
            <person name="Martin F."/>
            <person name="Silar P."/>
            <person name="Natvig D."/>
            <person name="Lalanne C."/>
            <person name="Gautier V."/>
            <person name="Ament-Velasquez S.L."/>
            <person name="Kruys A."/>
            <person name="Hutchinson M.I."/>
            <person name="Powell A.J."/>
            <person name="Barry K."/>
            <person name="Miller A.N."/>
            <person name="Grigoriev I.V."/>
            <person name="Debuchy R."/>
            <person name="Gladieux P."/>
            <person name="Thoren M.H."/>
            <person name="Johannesson H."/>
        </authorList>
    </citation>
    <scope>NUCLEOTIDE SEQUENCE</scope>
    <source>
        <strain evidence="2">CBS 757.83</strain>
    </source>
</reference>
<feature type="compositionally biased region" description="Low complexity" evidence="1">
    <location>
        <begin position="170"/>
        <end position="184"/>
    </location>
</feature>
<dbReference type="AlphaFoldDB" id="A0AAN6PVE2"/>
<feature type="compositionally biased region" description="Low complexity" evidence="1">
    <location>
        <begin position="223"/>
        <end position="237"/>
    </location>
</feature>
<proteinExistence type="predicted"/>
<sequence>MRKRFPGIVFTQRQLRNRRHRLNKKLLTGYKPFQAVMKMLDERNIPYQTKFQDKYLRYQEFDRVTSLKGRPRGSGAFASKPNAPVLTAPPLQAVEEDEAIPATQPTPVPASQPAPPPTPTGDTIVVASPPRARKAVKNVKSSGRQSGLNPSIRRTPSSWEGVTLDGAQDTPGGSSNAAPPSSTASRDRDTTRGGRGKTTATSTKRKASKEGGTAKRTTRTSRKATGQSGASGAASAA</sequence>
<evidence type="ECO:0000256" key="1">
    <source>
        <dbReference type="SAM" id="MobiDB-lite"/>
    </source>
</evidence>
<reference evidence="2" key="1">
    <citation type="journal article" date="2023" name="Mol. Phylogenet. Evol.">
        <title>Genome-scale phylogeny and comparative genomics of the fungal order Sordariales.</title>
        <authorList>
            <person name="Hensen N."/>
            <person name="Bonometti L."/>
            <person name="Westerberg I."/>
            <person name="Brannstrom I.O."/>
            <person name="Guillou S."/>
            <person name="Cros-Aarteil S."/>
            <person name="Calhoun S."/>
            <person name="Haridas S."/>
            <person name="Kuo A."/>
            <person name="Mondo S."/>
            <person name="Pangilinan J."/>
            <person name="Riley R."/>
            <person name="LaButti K."/>
            <person name="Andreopoulos B."/>
            <person name="Lipzen A."/>
            <person name="Chen C."/>
            <person name="Yan M."/>
            <person name="Daum C."/>
            <person name="Ng V."/>
            <person name="Clum A."/>
            <person name="Steindorff A."/>
            <person name="Ohm R.A."/>
            <person name="Martin F."/>
            <person name="Silar P."/>
            <person name="Natvig D.O."/>
            <person name="Lalanne C."/>
            <person name="Gautier V."/>
            <person name="Ament-Velasquez S.L."/>
            <person name="Kruys A."/>
            <person name="Hutchinson M.I."/>
            <person name="Powell A.J."/>
            <person name="Barry K."/>
            <person name="Miller A.N."/>
            <person name="Grigoriev I.V."/>
            <person name="Debuchy R."/>
            <person name="Gladieux P."/>
            <person name="Hiltunen Thoren M."/>
            <person name="Johannesson H."/>
        </authorList>
    </citation>
    <scope>NUCLEOTIDE SEQUENCE</scope>
    <source>
        <strain evidence="2">CBS 757.83</strain>
    </source>
</reference>
<dbReference type="Proteomes" id="UP001305647">
    <property type="component" value="Unassembled WGS sequence"/>
</dbReference>
<organism evidence="2 3">
    <name type="scientific">Parathielavia hyrcaniae</name>
    <dbReference type="NCBI Taxonomy" id="113614"/>
    <lineage>
        <taxon>Eukaryota</taxon>
        <taxon>Fungi</taxon>
        <taxon>Dikarya</taxon>
        <taxon>Ascomycota</taxon>
        <taxon>Pezizomycotina</taxon>
        <taxon>Sordariomycetes</taxon>
        <taxon>Sordariomycetidae</taxon>
        <taxon>Sordariales</taxon>
        <taxon>Chaetomiaceae</taxon>
        <taxon>Parathielavia</taxon>
    </lineage>
</organism>
<feature type="region of interest" description="Disordered" evidence="1">
    <location>
        <begin position="67"/>
        <end position="86"/>
    </location>
</feature>
<protein>
    <submittedName>
        <fullName evidence="2">Uncharacterized protein</fullName>
    </submittedName>
</protein>
<evidence type="ECO:0000313" key="3">
    <source>
        <dbReference type="Proteomes" id="UP001305647"/>
    </source>
</evidence>
<dbReference type="EMBL" id="MU863656">
    <property type="protein sequence ID" value="KAK4098655.1"/>
    <property type="molecule type" value="Genomic_DNA"/>
</dbReference>
<gene>
    <name evidence="2" type="ORF">N658DRAFT_212632</name>
</gene>
<comment type="caution">
    <text evidence="2">The sequence shown here is derived from an EMBL/GenBank/DDBJ whole genome shotgun (WGS) entry which is preliminary data.</text>
</comment>
<feature type="compositionally biased region" description="Polar residues" evidence="1">
    <location>
        <begin position="139"/>
        <end position="160"/>
    </location>
</feature>
<accession>A0AAN6PVE2</accession>
<feature type="region of interest" description="Disordered" evidence="1">
    <location>
        <begin position="102"/>
        <end position="237"/>
    </location>
</feature>
<keyword evidence="3" id="KW-1185">Reference proteome</keyword>
<name>A0AAN6PVE2_9PEZI</name>
<evidence type="ECO:0000313" key="2">
    <source>
        <dbReference type="EMBL" id="KAK4098655.1"/>
    </source>
</evidence>
<feature type="compositionally biased region" description="Pro residues" evidence="1">
    <location>
        <begin position="104"/>
        <end position="119"/>
    </location>
</feature>